<evidence type="ECO:0000259" key="9">
    <source>
        <dbReference type="Pfam" id="PF01545"/>
    </source>
</evidence>
<feature type="transmembrane region" description="Helical" evidence="8">
    <location>
        <begin position="131"/>
        <end position="151"/>
    </location>
</feature>
<dbReference type="InterPro" id="IPR027470">
    <property type="entry name" value="Cation_efflux_CTD"/>
</dbReference>
<evidence type="ECO:0000313" key="11">
    <source>
        <dbReference type="EMBL" id="EIA14307.1"/>
    </source>
</evidence>
<reference evidence="11 12" key="1">
    <citation type="journal article" date="2012" name="MBio">
        <title>Identification of a highly transmissible animal-independent Staphylococcus aureus ST398 clone with distinct genomic and cell adhesion properties.</title>
        <authorList>
            <person name="Uhlemann A.C."/>
            <person name="Porcella S.F."/>
            <person name="Trivedi S."/>
            <person name="Sullivan S.B."/>
            <person name="Hafer C."/>
            <person name="Kennedy A.D."/>
            <person name="Barbian K.D."/>
            <person name="McCarthy A.J."/>
            <person name="Street C."/>
            <person name="Hirschberg D.L."/>
            <person name="Lipkin W.I."/>
            <person name="Lindsay J.A."/>
            <person name="DeLeo F.R."/>
            <person name="Lowy F.D."/>
        </authorList>
    </citation>
    <scope>NUCLEOTIDE SEQUENCE [LARGE SCALE GENOMIC DNA]</scope>
    <source>
        <strain evidence="11 12">DR10</strain>
    </source>
</reference>
<accession>A0ABC9Q0D7</accession>
<feature type="transmembrane region" description="Helical" evidence="8">
    <location>
        <begin position="97"/>
        <end position="116"/>
    </location>
</feature>
<keyword evidence="7 8" id="KW-0472">Membrane</keyword>
<dbReference type="EMBL" id="AIDT01000006">
    <property type="protein sequence ID" value="EIA14307.1"/>
    <property type="molecule type" value="Genomic_DNA"/>
</dbReference>
<dbReference type="PANTHER" id="PTHR11562:SF17">
    <property type="entry name" value="RE54080P-RELATED"/>
    <property type="match status" value="1"/>
</dbReference>
<feature type="domain" description="Cation efflux protein transmembrane" evidence="9">
    <location>
        <begin position="27"/>
        <end position="220"/>
    </location>
</feature>
<proteinExistence type="inferred from homology"/>
<evidence type="ECO:0000313" key="12">
    <source>
        <dbReference type="Proteomes" id="UP000003093"/>
    </source>
</evidence>
<keyword evidence="3" id="KW-0813">Transport</keyword>
<feature type="transmembrane region" description="Helical" evidence="8">
    <location>
        <begin position="26"/>
        <end position="52"/>
    </location>
</feature>
<dbReference type="InterPro" id="IPR027469">
    <property type="entry name" value="Cation_efflux_TMD_sf"/>
</dbReference>
<evidence type="ECO:0000256" key="6">
    <source>
        <dbReference type="ARBA" id="ARBA00023065"/>
    </source>
</evidence>
<keyword evidence="6" id="KW-0406">Ion transport</keyword>
<dbReference type="Proteomes" id="UP000003093">
    <property type="component" value="Unassembled WGS sequence"/>
</dbReference>
<feature type="transmembrane region" description="Helical" evidence="8">
    <location>
        <begin position="58"/>
        <end position="77"/>
    </location>
</feature>
<evidence type="ECO:0000256" key="8">
    <source>
        <dbReference type="SAM" id="Phobius"/>
    </source>
</evidence>
<dbReference type="Pfam" id="PF01545">
    <property type="entry name" value="Cation_efflux"/>
    <property type="match status" value="1"/>
</dbReference>
<dbReference type="NCBIfam" id="TIGR01297">
    <property type="entry name" value="CDF"/>
    <property type="match status" value="1"/>
</dbReference>
<sequence>MGYNMSHSHHHHDHMHSHVNTNNKKVLFISFLIIGLYMFIEIIGGLLANSLALLSDGIHMFSDTFSLGVALIAFIYAEKNATATKTFGYKRFEVLAALFNGVTLFVISILIVFEAIKRFFVPSEVQSKEMLIISIIGLIVNIVVAFFMFKGGDTSHNLNMRGAFLHVIGDLLGSVGAITAAILIWAFGWTIADPIASILVSVIILKSAWGITKSSINILMEGTPSDVDIDEVITTIKKDSRIQSVHDCHVWTISNDMNALSCHVVVDHTLTMKECELLLENIEHDLLHLNIHHMTIQLETPNHKHDESIICSGTHSHSHNHHAHHHAHVH</sequence>
<dbReference type="Pfam" id="PF16916">
    <property type="entry name" value="ZT_dimer"/>
    <property type="match status" value="1"/>
</dbReference>
<dbReference type="Gene3D" id="3.30.70.1350">
    <property type="entry name" value="Cation efflux protein, cytoplasmic domain"/>
    <property type="match status" value="1"/>
</dbReference>
<comment type="caution">
    <text evidence="11">The sequence shown here is derived from an EMBL/GenBank/DDBJ whole genome shotgun (WGS) entry which is preliminary data.</text>
</comment>
<dbReference type="GO" id="GO:0016020">
    <property type="term" value="C:membrane"/>
    <property type="evidence" value="ECO:0007669"/>
    <property type="project" value="UniProtKB-SubCell"/>
</dbReference>
<evidence type="ECO:0000259" key="10">
    <source>
        <dbReference type="Pfam" id="PF16916"/>
    </source>
</evidence>
<protein>
    <submittedName>
        <fullName evidence="11">CzcD</fullName>
    </submittedName>
</protein>
<dbReference type="InterPro" id="IPR036837">
    <property type="entry name" value="Cation_efflux_CTD_sf"/>
</dbReference>
<dbReference type="SUPFAM" id="SSF161111">
    <property type="entry name" value="Cation efflux protein transmembrane domain-like"/>
    <property type="match status" value="1"/>
</dbReference>
<feature type="transmembrane region" description="Helical" evidence="8">
    <location>
        <begin position="163"/>
        <end position="188"/>
    </location>
</feature>
<organism evidence="11 12">
    <name type="scientific">Staphylococcus aureus subsp. aureus DR10</name>
    <dbReference type="NCBI Taxonomy" id="1155079"/>
    <lineage>
        <taxon>Bacteria</taxon>
        <taxon>Bacillati</taxon>
        <taxon>Bacillota</taxon>
        <taxon>Bacilli</taxon>
        <taxon>Bacillales</taxon>
        <taxon>Staphylococcaceae</taxon>
        <taxon>Staphylococcus</taxon>
    </lineage>
</organism>
<evidence type="ECO:0000256" key="4">
    <source>
        <dbReference type="ARBA" id="ARBA00022692"/>
    </source>
</evidence>
<evidence type="ECO:0000256" key="2">
    <source>
        <dbReference type="ARBA" id="ARBA00008873"/>
    </source>
</evidence>
<name>A0ABC9Q0D7_STAA5</name>
<dbReference type="Gene3D" id="1.20.1510.10">
    <property type="entry name" value="Cation efflux protein transmembrane domain"/>
    <property type="match status" value="1"/>
</dbReference>
<dbReference type="InterPro" id="IPR058533">
    <property type="entry name" value="Cation_efflux_TM"/>
</dbReference>
<comment type="similarity">
    <text evidence="2">Belongs to the cation diffusion facilitator (CDF) transporter (TC 2.A.4) family. SLC30A subfamily.</text>
</comment>
<keyword evidence="5 8" id="KW-1133">Transmembrane helix</keyword>
<feature type="domain" description="Cation efflux protein cytoplasmic" evidence="10">
    <location>
        <begin position="224"/>
        <end position="299"/>
    </location>
</feature>
<dbReference type="PANTHER" id="PTHR11562">
    <property type="entry name" value="CATION EFFLUX PROTEIN/ ZINC TRANSPORTER"/>
    <property type="match status" value="1"/>
</dbReference>
<dbReference type="AlphaFoldDB" id="A0ABC9Q0D7"/>
<evidence type="ECO:0000256" key="5">
    <source>
        <dbReference type="ARBA" id="ARBA00022989"/>
    </source>
</evidence>
<comment type="subcellular location">
    <subcellularLocation>
        <location evidence="1">Membrane</location>
        <topology evidence="1">Multi-pass membrane protein</topology>
    </subcellularLocation>
</comment>
<feature type="transmembrane region" description="Helical" evidence="8">
    <location>
        <begin position="194"/>
        <end position="211"/>
    </location>
</feature>
<keyword evidence="4 8" id="KW-0812">Transmembrane</keyword>
<dbReference type="GO" id="GO:0006811">
    <property type="term" value="P:monoatomic ion transport"/>
    <property type="evidence" value="ECO:0007669"/>
    <property type="project" value="UniProtKB-KW"/>
</dbReference>
<dbReference type="InterPro" id="IPR050681">
    <property type="entry name" value="CDF/SLC30A"/>
</dbReference>
<gene>
    <name evidence="11" type="ORF">ST398NM02_2188</name>
</gene>
<dbReference type="InterPro" id="IPR002524">
    <property type="entry name" value="Cation_efflux"/>
</dbReference>
<evidence type="ECO:0000256" key="1">
    <source>
        <dbReference type="ARBA" id="ARBA00004141"/>
    </source>
</evidence>
<evidence type="ECO:0000256" key="3">
    <source>
        <dbReference type="ARBA" id="ARBA00022448"/>
    </source>
</evidence>
<evidence type="ECO:0000256" key="7">
    <source>
        <dbReference type="ARBA" id="ARBA00023136"/>
    </source>
</evidence>
<dbReference type="SUPFAM" id="SSF160240">
    <property type="entry name" value="Cation efflux protein cytoplasmic domain-like"/>
    <property type="match status" value="1"/>
</dbReference>